<dbReference type="EMBL" id="CAACVG010015195">
    <property type="protein sequence ID" value="VEN64216.1"/>
    <property type="molecule type" value="Genomic_DNA"/>
</dbReference>
<dbReference type="GO" id="GO:0006537">
    <property type="term" value="P:glutamate biosynthetic process"/>
    <property type="evidence" value="ECO:0007669"/>
    <property type="project" value="TreeGrafter"/>
</dbReference>
<proteinExistence type="predicted"/>
<dbReference type="InterPro" id="IPR002110">
    <property type="entry name" value="Ankyrin_rpt"/>
</dbReference>
<sequence>HAGDAHNPIESQQERINTWPQKALHGKHRYRVTQYHIHERQSYTWLQECRDDQVFPEMKALCLLFRTKHKLSGVDMTLADYDGRTALHLAAAEGHANCVEFLLKYCEVPHNVTDRWGRTPLDEAVAFGHSDVIEVLRLRNEQATNKSGNNSDDDEPPIPEFAAKQDN</sequence>
<evidence type="ECO:0000313" key="3">
    <source>
        <dbReference type="EMBL" id="VEN64216.1"/>
    </source>
</evidence>
<organism evidence="3 4">
    <name type="scientific">Callosobruchus maculatus</name>
    <name type="common">Southern cowpea weevil</name>
    <name type="synonym">Pulse bruchid</name>
    <dbReference type="NCBI Taxonomy" id="64391"/>
    <lineage>
        <taxon>Eukaryota</taxon>
        <taxon>Metazoa</taxon>
        <taxon>Ecdysozoa</taxon>
        <taxon>Arthropoda</taxon>
        <taxon>Hexapoda</taxon>
        <taxon>Insecta</taxon>
        <taxon>Pterygota</taxon>
        <taxon>Neoptera</taxon>
        <taxon>Endopterygota</taxon>
        <taxon>Coleoptera</taxon>
        <taxon>Polyphaga</taxon>
        <taxon>Cucujiformia</taxon>
        <taxon>Chrysomeloidea</taxon>
        <taxon>Chrysomelidae</taxon>
        <taxon>Bruchinae</taxon>
        <taxon>Bruchini</taxon>
        <taxon>Callosobruchus</taxon>
    </lineage>
</organism>
<dbReference type="OrthoDB" id="9995210at2759"/>
<evidence type="ECO:0000256" key="2">
    <source>
        <dbReference type="SAM" id="MobiDB-lite"/>
    </source>
</evidence>
<dbReference type="Pfam" id="PF12796">
    <property type="entry name" value="Ank_2"/>
    <property type="match status" value="1"/>
</dbReference>
<name>A0A653DVI7_CALMS</name>
<dbReference type="AlphaFoldDB" id="A0A653DVI7"/>
<dbReference type="PROSITE" id="PS50297">
    <property type="entry name" value="ANK_REP_REGION"/>
    <property type="match status" value="1"/>
</dbReference>
<dbReference type="Gene3D" id="1.25.40.20">
    <property type="entry name" value="Ankyrin repeat-containing domain"/>
    <property type="match status" value="1"/>
</dbReference>
<gene>
    <name evidence="3" type="ORF">CALMAC_LOCUS20802</name>
</gene>
<feature type="compositionally biased region" description="Polar residues" evidence="2">
    <location>
        <begin position="141"/>
        <end position="150"/>
    </location>
</feature>
<keyword evidence="4" id="KW-1185">Reference proteome</keyword>
<feature type="region of interest" description="Disordered" evidence="2">
    <location>
        <begin position="141"/>
        <end position="167"/>
    </location>
</feature>
<dbReference type="PANTHER" id="PTHR12544:SF29">
    <property type="entry name" value="GLUTAMINASE"/>
    <property type="match status" value="1"/>
</dbReference>
<protein>
    <submittedName>
        <fullName evidence="3">Uncharacterized protein</fullName>
    </submittedName>
</protein>
<dbReference type="InterPro" id="IPR015868">
    <property type="entry name" value="Glutaminase"/>
</dbReference>
<feature type="non-terminal residue" evidence="3">
    <location>
        <position position="1"/>
    </location>
</feature>
<dbReference type="GO" id="GO:0004359">
    <property type="term" value="F:glutaminase activity"/>
    <property type="evidence" value="ECO:0007669"/>
    <property type="project" value="InterPro"/>
</dbReference>
<accession>A0A653DVI7</accession>
<dbReference type="PROSITE" id="PS50088">
    <property type="entry name" value="ANK_REPEAT"/>
    <property type="match status" value="1"/>
</dbReference>
<keyword evidence="1" id="KW-0040">ANK repeat</keyword>
<dbReference type="FunFam" id="1.25.40.20:FF:000069">
    <property type="entry name" value="Glutaminase, isoform E"/>
    <property type="match status" value="1"/>
</dbReference>
<evidence type="ECO:0000313" key="4">
    <source>
        <dbReference type="Proteomes" id="UP000410492"/>
    </source>
</evidence>
<dbReference type="SUPFAM" id="SSF48403">
    <property type="entry name" value="Ankyrin repeat"/>
    <property type="match status" value="1"/>
</dbReference>
<evidence type="ECO:0000256" key="1">
    <source>
        <dbReference type="PROSITE-ProRule" id="PRU00023"/>
    </source>
</evidence>
<dbReference type="InterPro" id="IPR036770">
    <property type="entry name" value="Ankyrin_rpt-contain_sf"/>
</dbReference>
<dbReference type="PANTHER" id="PTHR12544">
    <property type="entry name" value="GLUTAMINASE"/>
    <property type="match status" value="1"/>
</dbReference>
<dbReference type="GO" id="GO:0006543">
    <property type="term" value="P:L-glutamine catabolic process"/>
    <property type="evidence" value="ECO:0007669"/>
    <property type="project" value="TreeGrafter"/>
</dbReference>
<dbReference type="SMART" id="SM00248">
    <property type="entry name" value="ANK"/>
    <property type="match status" value="2"/>
</dbReference>
<dbReference type="Proteomes" id="UP000410492">
    <property type="component" value="Unassembled WGS sequence"/>
</dbReference>
<feature type="repeat" description="ANK" evidence="1">
    <location>
        <begin position="82"/>
        <end position="104"/>
    </location>
</feature>
<reference evidence="3 4" key="1">
    <citation type="submission" date="2019-01" db="EMBL/GenBank/DDBJ databases">
        <authorList>
            <person name="Sayadi A."/>
        </authorList>
    </citation>
    <scope>NUCLEOTIDE SEQUENCE [LARGE SCALE GENOMIC DNA]</scope>
</reference>